<evidence type="ECO:0000313" key="3">
    <source>
        <dbReference type="Proteomes" id="UP000182057"/>
    </source>
</evidence>
<keyword evidence="2" id="KW-0067">ATP-binding</keyword>
<dbReference type="GO" id="GO:0016787">
    <property type="term" value="F:hydrolase activity"/>
    <property type="evidence" value="ECO:0007669"/>
    <property type="project" value="UniProtKB-KW"/>
</dbReference>
<reference evidence="2 3" key="1">
    <citation type="submission" date="2016-09" db="EMBL/GenBank/DDBJ databases">
        <authorList>
            <person name="Capua I."/>
            <person name="De Benedictis P."/>
            <person name="Joannis T."/>
            <person name="Lombin L.H."/>
            <person name="Cattoli G."/>
        </authorList>
    </citation>
    <scope>NUCLEOTIDE SEQUENCE [LARGE SCALE GENOMIC DNA]</scope>
    <source>
        <strain evidence="2 3">UB20</strain>
    </source>
</reference>
<dbReference type="AlphaFoldDB" id="A0A1D3UCQ0"/>
<proteinExistence type="predicted"/>
<dbReference type="SUPFAM" id="SSF52980">
    <property type="entry name" value="Restriction endonuclease-like"/>
    <property type="match status" value="1"/>
</dbReference>
<keyword evidence="2" id="KW-0378">Hydrolase</keyword>
<dbReference type="InterPro" id="IPR038726">
    <property type="entry name" value="PDDEXK_AddAB-type"/>
</dbReference>
<dbReference type="SUPFAM" id="SSF52540">
    <property type="entry name" value="P-loop containing nucleoside triphosphate hydrolases"/>
    <property type="match status" value="1"/>
</dbReference>
<dbReference type="EC" id="3.6.4.12" evidence="2"/>
<keyword evidence="2" id="KW-0547">Nucleotide-binding</keyword>
<dbReference type="EMBL" id="FMMM01000014">
    <property type="protein sequence ID" value="SCQ17913.1"/>
    <property type="molecule type" value="Genomic_DNA"/>
</dbReference>
<gene>
    <name evidence="2" type="primary">rexB</name>
    <name evidence="2" type="ORF">TFUB20_00164</name>
</gene>
<protein>
    <submittedName>
        <fullName evidence="2">ATP-dependent helicase/deoxyribonuclease subunit B</fullName>
        <ecNumber evidence="2">3.6.4.12</ecNumber>
    </submittedName>
</protein>
<dbReference type="Gene3D" id="3.90.320.10">
    <property type="match status" value="1"/>
</dbReference>
<sequence length="984" mass="114190">MYRYDRSHDWEEQKNCTFAQVKNIRMTPFLQQIATLFYETYGTDVQQMVFVFPNRRAGLFFRKYLSQAAGRPIFSPTIRTISELFAQLSDKQPADRLQMLFLLYHIYIRHSGAKETFDDFVFWGEMLLNDFDDVDKYMADARQLFTNVTDLHEVEKDWSYLQTHQIEAIRAFWSSFRPGEEGASRRYFLSVWQMLYAVYRELRDTLAAQGKGYEGMISREVVERIEREGACRLPYSKVIFVGLSALSKTEHTLLQLLKQQEIADFYWDTGTGDKVLDSDNRASYFVREYVKEFPSLLKRPPEPPHTPDITLIGIPSRIGQAKQVHALLEEALGGRDEMSADETLRTAVVLPDEQLLIPVLHSVPEAIRHINVTLGYPLSGTPVASLMEAVLALRKNMRVIDGKPCFYHREVLPVLNHRYIQATSPAEIVAIVRQITDNNRIYIAAADLQQTPLLTLIFDPAPTIADVSSYLIAVLQELNRILSAQRIERDTDNKDEPTGMDELEQEFVYHYFTTVNRMRDLIGASRIEMSVDTYTRLLERLTETITIPFRGEPLSGLQVMGVLETRVLDFGRLIVLSVNEGFFPARKAAASFIPYNLRRGFGLPTYEHQDSIWAYHFYRMIARAKHVTLLYDTRTDGLNTGEVSRYVHQLRYHYETPLREKLVVYNIASSRPPALQVVKTEETLRHLDDFLQSGTRALSASTINMYLDCPLKFYFSSVEKLKEEEEVVENVDNRVFGNILHQVMEESYRPYCGAQVTADLLRLAADEKGLTEKIRRAFAELFFHTAEPHPLNGQSYLTGEMIRKYVRKIFERDRRLTPFRYVASEMEIRHPFTLTDGRTVNLKGFIDRLDEVRDTIRVVDYKTGTKKDMRFKTVENLFDRTDEKRQSAIMQVFTYAWMYGDRSNGMPIQPSIYYVRHLFAHEFDPSVYRGKEKEPVTDFAVLRDEFEDNLRHCLDEVFDPSVPFGQTIHTKKCSYCPFTDICGR</sequence>
<dbReference type="InterPro" id="IPR027417">
    <property type="entry name" value="P-loop_NTPase"/>
</dbReference>
<name>A0A1D3UCQ0_TANFO</name>
<dbReference type="GO" id="GO:0003678">
    <property type="term" value="F:DNA helicase activity"/>
    <property type="evidence" value="ECO:0007669"/>
    <property type="project" value="UniProtKB-EC"/>
</dbReference>
<dbReference type="InterPro" id="IPR011604">
    <property type="entry name" value="PDDEXK-like_dom_sf"/>
</dbReference>
<dbReference type="InterPro" id="IPR011335">
    <property type="entry name" value="Restrct_endonuc-II-like"/>
</dbReference>
<dbReference type="Pfam" id="PF12705">
    <property type="entry name" value="PDDEXK_1"/>
    <property type="match status" value="1"/>
</dbReference>
<feature type="domain" description="PD-(D/E)XK endonuclease-like" evidence="1">
    <location>
        <begin position="698"/>
        <end position="982"/>
    </location>
</feature>
<dbReference type="Proteomes" id="UP000182057">
    <property type="component" value="Unassembled WGS sequence"/>
</dbReference>
<evidence type="ECO:0000259" key="1">
    <source>
        <dbReference type="Pfam" id="PF12705"/>
    </source>
</evidence>
<keyword evidence="2" id="KW-0347">Helicase</keyword>
<accession>A0A1D3UCQ0</accession>
<evidence type="ECO:0000313" key="2">
    <source>
        <dbReference type="EMBL" id="SCQ17913.1"/>
    </source>
</evidence>
<organism evidence="2 3">
    <name type="scientific">Tannerella forsythia</name>
    <name type="common">Bacteroides forsythus</name>
    <dbReference type="NCBI Taxonomy" id="28112"/>
    <lineage>
        <taxon>Bacteria</taxon>
        <taxon>Pseudomonadati</taxon>
        <taxon>Bacteroidota</taxon>
        <taxon>Bacteroidia</taxon>
        <taxon>Bacteroidales</taxon>
        <taxon>Tannerellaceae</taxon>
        <taxon>Tannerella</taxon>
    </lineage>
</organism>